<evidence type="ECO:0000313" key="2">
    <source>
        <dbReference type="EMBL" id="KJD43011.1"/>
    </source>
</evidence>
<reference evidence="2 3" key="1">
    <citation type="submission" date="2014-11" db="EMBL/GenBank/DDBJ databases">
        <title>Draft Genome Sequences of Paenibacillus polymyxa NRRL B-30509 and Paenibacillus terrae NRRL B-30644, Strains from a Poultry Environment that Produce Tridecaptin A and Paenicidins.</title>
        <authorList>
            <person name="van Belkum M.J."/>
            <person name="Lohans C.T."/>
            <person name="Vederas J.C."/>
        </authorList>
    </citation>
    <scope>NUCLEOTIDE SEQUENCE [LARGE SCALE GENOMIC DNA]</scope>
    <source>
        <strain evidence="2 3">NRRL B-30644</strain>
    </source>
</reference>
<dbReference type="Gene3D" id="2.10.260.10">
    <property type="match status" value="1"/>
</dbReference>
<protein>
    <recommendedName>
        <fullName evidence="1">SpoVT-AbrB domain-containing protein</fullName>
    </recommendedName>
</protein>
<dbReference type="GO" id="GO:0003677">
    <property type="term" value="F:DNA binding"/>
    <property type="evidence" value="ECO:0007669"/>
    <property type="project" value="InterPro"/>
</dbReference>
<dbReference type="SMART" id="SM00966">
    <property type="entry name" value="SpoVT_AbrB"/>
    <property type="match status" value="1"/>
</dbReference>
<dbReference type="AlphaFoldDB" id="A0A0D7WUZ4"/>
<accession>A0A0D7WUZ4</accession>
<dbReference type="EMBL" id="JTHP01000071">
    <property type="protein sequence ID" value="KJD43011.1"/>
    <property type="molecule type" value="Genomic_DNA"/>
</dbReference>
<organism evidence="2 3">
    <name type="scientific">Paenibacillus terrae</name>
    <dbReference type="NCBI Taxonomy" id="159743"/>
    <lineage>
        <taxon>Bacteria</taxon>
        <taxon>Bacillati</taxon>
        <taxon>Bacillota</taxon>
        <taxon>Bacilli</taxon>
        <taxon>Bacillales</taxon>
        <taxon>Paenibacillaceae</taxon>
        <taxon>Paenibacillus</taxon>
    </lineage>
</organism>
<evidence type="ECO:0000259" key="1">
    <source>
        <dbReference type="SMART" id="SM00966"/>
    </source>
</evidence>
<dbReference type="SUPFAM" id="SSF89447">
    <property type="entry name" value="AbrB/MazE/MraZ-like"/>
    <property type="match status" value="1"/>
</dbReference>
<feature type="domain" description="SpoVT-AbrB" evidence="1">
    <location>
        <begin position="8"/>
        <end position="53"/>
    </location>
</feature>
<name>A0A0D7WUZ4_9BACL</name>
<proteinExistence type="predicted"/>
<dbReference type="OrthoDB" id="2606312at2"/>
<gene>
    <name evidence="2" type="ORF">QD47_24930</name>
</gene>
<sequence length="81" mass="9376">MHKKRWIRKLDTLGRVVIPMDIRRELGIVKQDAFSLASTEQGIILHQIDKEKCRLCGSNDSLKPYRDSLVCIPCMHELKSL</sequence>
<dbReference type="InterPro" id="IPR007159">
    <property type="entry name" value="SpoVT-AbrB_dom"/>
</dbReference>
<dbReference type="PATRIC" id="fig|159743.3.peg.5521"/>
<keyword evidence="3" id="KW-1185">Reference proteome</keyword>
<comment type="caution">
    <text evidence="2">The sequence shown here is derived from an EMBL/GenBank/DDBJ whole genome shotgun (WGS) entry which is preliminary data.</text>
</comment>
<dbReference type="InterPro" id="IPR037914">
    <property type="entry name" value="SpoVT-AbrB_sf"/>
</dbReference>
<evidence type="ECO:0000313" key="3">
    <source>
        <dbReference type="Proteomes" id="UP000032534"/>
    </source>
</evidence>
<dbReference type="Proteomes" id="UP000032534">
    <property type="component" value="Unassembled WGS sequence"/>
</dbReference>
<dbReference type="RefSeq" id="WP_052646918.1">
    <property type="nucleotide sequence ID" value="NZ_JTHP01000071.1"/>
</dbReference>